<dbReference type="EMBL" id="BGPR01195970">
    <property type="protein sequence ID" value="GBN04633.1"/>
    <property type="molecule type" value="Genomic_DNA"/>
</dbReference>
<evidence type="ECO:0000313" key="2">
    <source>
        <dbReference type="Proteomes" id="UP000499080"/>
    </source>
</evidence>
<gene>
    <name evidence="1" type="ORF">AVEN_107497_1</name>
</gene>
<accession>A0A4Y2KT06</accession>
<organism evidence="1 2">
    <name type="scientific">Araneus ventricosus</name>
    <name type="common">Orbweaver spider</name>
    <name type="synonym">Epeira ventricosa</name>
    <dbReference type="NCBI Taxonomy" id="182803"/>
    <lineage>
        <taxon>Eukaryota</taxon>
        <taxon>Metazoa</taxon>
        <taxon>Ecdysozoa</taxon>
        <taxon>Arthropoda</taxon>
        <taxon>Chelicerata</taxon>
        <taxon>Arachnida</taxon>
        <taxon>Araneae</taxon>
        <taxon>Araneomorphae</taxon>
        <taxon>Entelegynae</taxon>
        <taxon>Araneoidea</taxon>
        <taxon>Araneidae</taxon>
        <taxon>Araneus</taxon>
    </lineage>
</organism>
<feature type="non-terminal residue" evidence="1">
    <location>
        <position position="85"/>
    </location>
</feature>
<comment type="caution">
    <text evidence="1">The sequence shown here is derived from an EMBL/GenBank/DDBJ whole genome shotgun (WGS) entry which is preliminary data.</text>
</comment>
<evidence type="ECO:0000313" key="1">
    <source>
        <dbReference type="EMBL" id="GBN04633.1"/>
    </source>
</evidence>
<name>A0A4Y2KT06_ARAVE</name>
<sequence>MMPKENCKVADDADPMKNVGVTGGRTVRSLVHRDKVRRQSATLASETDGRHSRYLWRKIPLSIIEVYQARIIGRNVVCPEVSLHL</sequence>
<proteinExistence type="predicted"/>
<protein>
    <submittedName>
        <fullName evidence="1">Uncharacterized protein</fullName>
    </submittedName>
</protein>
<keyword evidence="2" id="KW-1185">Reference proteome</keyword>
<dbReference type="AlphaFoldDB" id="A0A4Y2KT06"/>
<dbReference type="Proteomes" id="UP000499080">
    <property type="component" value="Unassembled WGS sequence"/>
</dbReference>
<reference evidence="1 2" key="1">
    <citation type="journal article" date="2019" name="Sci. Rep.">
        <title>Orb-weaving spider Araneus ventricosus genome elucidates the spidroin gene catalogue.</title>
        <authorList>
            <person name="Kono N."/>
            <person name="Nakamura H."/>
            <person name="Ohtoshi R."/>
            <person name="Moran D.A.P."/>
            <person name="Shinohara A."/>
            <person name="Yoshida Y."/>
            <person name="Fujiwara M."/>
            <person name="Mori M."/>
            <person name="Tomita M."/>
            <person name="Arakawa K."/>
        </authorList>
    </citation>
    <scope>NUCLEOTIDE SEQUENCE [LARGE SCALE GENOMIC DNA]</scope>
</reference>